<dbReference type="EMBL" id="JABANO010022541">
    <property type="protein sequence ID" value="KAF4724990.1"/>
    <property type="molecule type" value="Genomic_DNA"/>
</dbReference>
<dbReference type="AlphaFoldDB" id="A0A7J6RZ03"/>
<feature type="region of interest" description="Disordered" evidence="1">
    <location>
        <begin position="80"/>
        <end position="108"/>
    </location>
</feature>
<proteinExistence type="predicted"/>
<evidence type="ECO:0000313" key="3">
    <source>
        <dbReference type="Proteomes" id="UP000553632"/>
    </source>
</evidence>
<organism evidence="2 3">
    <name type="scientific">Perkinsus olseni</name>
    <name type="common">Perkinsus atlanticus</name>
    <dbReference type="NCBI Taxonomy" id="32597"/>
    <lineage>
        <taxon>Eukaryota</taxon>
        <taxon>Sar</taxon>
        <taxon>Alveolata</taxon>
        <taxon>Perkinsozoa</taxon>
        <taxon>Perkinsea</taxon>
        <taxon>Perkinsida</taxon>
        <taxon>Perkinsidae</taxon>
        <taxon>Perkinsus</taxon>
    </lineage>
</organism>
<dbReference type="Proteomes" id="UP000553632">
    <property type="component" value="Unassembled WGS sequence"/>
</dbReference>
<protein>
    <submittedName>
        <fullName evidence="2">Uncharacterized protein</fullName>
    </submittedName>
</protein>
<name>A0A7J6RZ03_PEROL</name>
<reference evidence="2 3" key="1">
    <citation type="submission" date="2020-04" db="EMBL/GenBank/DDBJ databases">
        <title>Perkinsus olseni comparative genomics.</title>
        <authorList>
            <person name="Bogema D.R."/>
        </authorList>
    </citation>
    <scope>NUCLEOTIDE SEQUENCE [LARGE SCALE GENOMIC DNA]</scope>
    <source>
        <strain evidence="2 3">ATCC PRA-207</strain>
    </source>
</reference>
<sequence>HVTTVAKVESLQHLRPQLTTVAKKEKPPQYLRQRLTTVAKRGKSLQYLRQRLTTVAKREKSLRYLRHHLTTVELITPTTTSEANCVSPEDPHGSRPSTTGNKDPATGEDHQVLSLWKTLQNEEFVRLGSTRGLSCKKFIDGSVTVPAGSVVFAFTKDYTGFARLLRTAHCPAEALQQPLEITVDRWTISHGDIPTGPVSASTNDLIFIKARDAAWTRRAKAFLREDYKAYT</sequence>
<comment type="caution">
    <text evidence="2">The sequence shown here is derived from an EMBL/GenBank/DDBJ whole genome shotgun (WGS) entry which is preliminary data.</text>
</comment>
<gene>
    <name evidence="2" type="ORF">FOZ63_012834</name>
</gene>
<accession>A0A7J6RZ03</accession>
<evidence type="ECO:0000313" key="2">
    <source>
        <dbReference type="EMBL" id="KAF4724990.1"/>
    </source>
</evidence>
<feature type="non-terminal residue" evidence="2">
    <location>
        <position position="1"/>
    </location>
</feature>
<keyword evidence="3" id="KW-1185">Reference proteome</keyword>
<evidence type="ECO:0000256" key="1">
    <source>
        <dbReference type="SAM" id="MobiDB-lite"/>
    </source>
</evidence>